<protein>
    <submittedName>
        <fullName evidence="4">Urease accessory protein</fullName>
    </submittedName>
</protein>
<evidence type="ECO:0000256" key="1">
    <source>
        <dbReference type="SAM" id="Phobius"/>
    </source>
</evidence>
<reference evidence="6 7" key="1">
    <citation type="submission" date="2020-08" db="EMBL/GenBank/DDBJ databases">
        <title>Genomic Encyclopedia of Type Strains, Phase IV (KMG-V): Genome sequencing to study the core and pangenomes of soil and plant-associated prokaryotes.</title>
        <authorList>
            <person name="Whitman W."/>
        </authorList>
    </citation>
    <scope>NUCLEOTIDE SEQUENCE [LARGE SCALE GENOMIC DNA]</scope>
    <source>
        <strain evidence="4 7">SEMIA 444</strain>
        <strain evidence="3 6">SEMIA 448</strain>
        <strain evidence="5 8">SEMIA 452</strain>
    </source>
</reference>
<feature type="transmembrane region" description="Helical" evidence="1">
    <location>
        <begin position="175"/>
        <end position="194"/>
    </location>
</feature>
<dbReference type="Proteomes" id="UP000524535">
    <property type="component" value="Unassembled WGS sequence"/>
</dbReference>
<evidence type="ECO:0000256" key="2">
    <source>
        <dbReference type="SAM" id="SignalP"/>
    </source>
</evidence>
<dbReference type="PIRSF" id="PIRSF016919">
    <property type="entry name" value="HupE_UreJ"/>
    <property type="match status" value="1"/>
</dbReference>
<keyword evidence="2" id="KW-0732">Signal</keyword>
<proteinExistence type="predicted"/>
<name>A0A7W6TDP1_9HYPH</name>
<evidence type="ECO:0000313" key="4">
    <source>
        <dbReference type="EMBL" id="MBB4410451.1"/>
    </source>
</evidence>
<dbReference type="AlphaFoldDB" id="A0A7W6TDP1"/>
<sequence>MFRRLSLSAAIFATATAPAFAHLNPEEHGSFMAGFSHPLFGMDHILVMVAVGLWAAQISQGGNRKALWIVPSAFVGTMAIGFALALLGIELPFVEPAILASVIALGLVVAIAVRLPTAVCAAIVAVFALFHGHAHGGELGSAGAFQFGAGFVIATAFLHLAGIAAGLGISRFSPYVARILGGITALLGLSLAFGG</sequence>
<keyword evidence="1" id="KW-1133">Transmembrane helix</keyword>
<keyword evidence="1" id="KW-0472">Membrane</keyword>
<accession>A0A7W6TDP1</accession>
<keyword evidence="7" id="KW-1185">Reference proteome</keyword>
<dbReference type="Pfam" id="PF04955">
    <property type="entry name" value="HupE_UreJ"/>
    <property type="match status" value="1"/>
</dbReference>
<evidence type="ECO:0000313" key="3">
    <source>
        <dbReference type="EMBL" id="MBB4347155.1"/>
    </source>
</evidence>
<comment type="caution">
    <text evidence="4">The sequence shown here is derived from an EMBL/GenBank/DDBJ whole genome shotgun (WGS) entry which is preliminary data.</text>
</comment>
<evidence type="ECO:0000313" key="5">
    <source>
        <dbReference type="EMBL" id="MBB4445138.1"/>
    </source>
</evidence>
<feature type="transmembrane region" description="Helical" evidence="1">
    <location>
        <begin position="97"/>
        <end position="130"/>
    </location>
</feature>
<feature type="signal peptide" evidence="2">
    <location>
        <begin position="1"/>
        <end position="21"/>
    </location>
</feature>
<dbReference type="RefSeq" id="WP_183821366.1">
    <property type="nucleotide sequence ID" value="NZ_JACIGW010000001.1"/>
</dbReference>
<dbReference type="Proteomes" id="UP000576087">
    <property type="component" value="Unassembled WGS sequence"/>
</dbReference>
<keyword evidence="1" id="KW-0812">Transmembrane</keyword>
<gene>
    <name evidence="4" type="ORF">GGE31_000922</name>
    <name evidence="3" type="ORF">GGE33_000863</name>
    <name evidence="5" type="ORF">GGE35_000920</name>
</gene>
<feature type="transmembrane region" description="Helical" evidence="1">
    <location>
        <begin position="37"/>
        <end position="56"/>
    </location>
</feature>
<feature type="chain" id="PRO_5036404982" evidence="2">
    <location>
        <begin position="22"/>
        <end position="195"/>
    </location>
</feature>
<dbReference type="EMBL" id="JACIHM010000001">
    <property type="protein sequence ID" value="MBB4445138.1"/>
    <property type="molecule type" value="Genomic_DNA"/>
</dbReference>
<dbReference type="InterPro" id="IPR007038">
    <property type="entry name" value="HupE_UreJ"/>
</dbReference>
<evidence type="ECO:0000313" key="6">
    <source>
        <dbReference type="Proteomes" id="UP000520770"/>
    </source>
</evidence>
<dbReference type="EMBL" id="JACIGW010000001">
    <property type="protein sequence ID" value="MBB4347155.1"/>
    <property type="molecule type" value="Genomic_DNA"/>
</dbReference>
<dbReference type="Proteomes" id="UP000520770">
    <property type="component" value="Unassembled WGS sequence"/>
</dbReference>
<organism evidence="4 7">
    <name type="scientific">Aliirhizobium cellulosilyticum</name>
    <dbReference type="NCBI Taxonomy" id="393664"/>
    <lineage>
        <taxon>Bacteria</taxon>
        <taxon>Pseudomonadati</taxon>
        <taxon>Pseudomonadota</taxon>
        <taxon>Alphaproteobacteria</taxon>
        <taxon>Hyphomicrobiales</taxon>
        <taxon>Rhizobiaceae</taxon>
        <taxon>Aliirhizobium</taxon>
    </lineage>
</organism>
<feature type="transmembrane region" description="Helical" evidence="1">
    <location>
        <begin position="142"/>
        <end position="169"/>
    </location>
</feature>
<dbReference type="EMBL" id="JACIGY010000001">
    <property type="protein sequence ID" value="MBB4410451.1"/>
    <property type="molecule type" value="Genomic_DNA"/>
</dbReference>
<evidence type="ECO:0000313" key="7">
    <source>
        <dbReference type="Proteomes" id="UP000524535"/>
    </source>
</evidence>
<evidence type="ECO:0000313" key="8">
    <source>
        <dbReference type="Proteomes" id="UP000576087"/>
    </source>
</evidence>
<feature type="transmembrane region" description="Helical" evidence="1">
    <location>
        <begin position="68"/>
        <end position="91"/>
    </location>
</feature>